<gene>
    <name evidence="2" type="ORF">CBOVIS_LOCUS5457</name>
</gene>
<accession>A0A8S1ESH8</accession>
<feature type="chain" id="PRO_5035804173" description="C6 domain-containing protein" evidence="1">
    <location>
        <begin position="18"/>
        <end position="141"/>
    </location>
</feature>
<evidence type="ECO:0008006" key="4">
    <source>
        <dbReference type="Google" id="ProtNLM"/>
    </source>
</evidence>
<dbReference type="EMBL" id="CADEPM010000003">
    <property type="protein sequence ID" value="CAB3402919.1"/>
    <property type="molecule type" value="Genomic_DNA"/>
</dbReference>
<keyword evidence="1" id="KW-0732">Signal</keyword>
<dbReference type="Proteomes" id="UP000494206">
    <property type="component" value="Unassembled WGS sequence"/>
</dbReference>
<name>A0A8S1ESH8_9PELO</name>
<sequence length="141" mass="14966">MLLRLITISTVIPTITACLATRTSVPTLANCPACNFASLSGSSFQQTDTEAAGTAYFLRGVDPVNWCDTAQINCLTDDGSSRTVRIDIIANGVRNAVGTGCGESHSIPNVLQCNSNNQWAFNGRTDFTIECRTIVASTCTP</sequence>
<comment type="caution">
    <text evidence="2">The sequence shown here is derived from an EMBL/GenBank/DDBJ whole genome shotgun (WGS) entry which is preliminary data.</text>
</comment>
<evidence type="ECO:0000313" key="3">
    <source>
        <dbReference type="Proteomes" id="UP000494206"/>
    </source>
</evidence>
<feature type="signal peptide" evidence="1">
    <location>
        <begin position="1"/>
        <end position="17"/>
    </location>
</feature>
<protein>
    <recommendedName>
        <fullName evidence="4">C6 domain-containing protein</fullName>
    </recommendedName>
</protein>
<evidence type="ECO:0000256" key="1">
    <source>
        <dbReference type="SAM" id="SignalP"/>
    </source>
</evidence>
<dbReference type="PROSITE" id="PS51257">
    <property type="entry name" value="PROKAR_LIPOPROTEIN"/>
    <property type="match status" value="1"/>
</dbReference>
<proteinExistence type="predicted"/>
<dbReference type="AlphaFoldDB" id="A0A8S1ESH8"/>
<reference evidence="2 3" key="1">
    <citation type="submission" date="2020-04" db="EMBL/GenBank/DDBJ databases">
        <authorList>
            <person name="Laetsch R D."/>
            <person name="Stevens L."/>
            <person name="Kumar S."/>
            <person name="Blaxter L. M."/>
        </authorList>
    </citation>
    <scope>NUCLEOTIDE SEQUENCE [LARGE SCALE GENOMIC DNA]</scope>
</reference>
<keyword evidence="3" id="KW-1185">Reference proteome</keyword>
<dbReference type="OrthoDB" id="5778740at2759"/>
<evidence type="ECO:0000313" key="2">
    <source>
        <dbReference type="EMBL" id="CAB3402919.1"/>
    </source>
</evidence>
<organism evidence="2 3">
    <name type="scientific">Caenorhabditis bovis</name>
    <dbReference type="NCBI Taxonomy" id="2654633"/>
    <lineage>
        <taxon>Eukaryota</taxon>
        <taxon>Metazoa</taxon>
        <taxon>Ecdysozoa</taxon>
        <taxon>Nematoda</taxon>
        <taxon>Chromadorea</taxon>
        <taxon>Rhabditida</taxon>
        <taxon>Rhabditina</taxon>
        <taxon>Rhabditomorpha</taxon>
        <taxon>Rhabditoidea</taxon>
        <taxon>Rhabditidae</taxon>
        <taxon>Peloderinae</taxon>
        <taxon>Caenorhabditis</taxon>
    </lineage>
</organism>